<accession>A0A812BHI0</accession>
<keyword evidence="8" id="KW-1185">Reference proteome</keyword>
<evidence type="ECO:0000256" key="6">
    <source>
        <dbReference type="SAM" id="Phobius"/>
    </source>
</evidence>
<dbReference type="GO" id="GO:0006511">
    <property type="term" value="P:ubiquitin-dependent protein catabolic process"/>
    <property type="evidence" value="ECO:0007669"/>
    <property type="project" value="TreeGrafter"/>
</dbReference>
<dbReference type="Pfam" id="PF10176">
    <property type="entry name" value="NEDD4_Bsd2"/>
    <property type="match status" value="2"/>
</dbReference>
<keyword evidence="4 6" id="KW-0472">Membrane</keyword>
<feature type="region of interest" description="Disordered" evidence="5">
    <location>
        <begin position="319"/>
        <end position="346"/>
    </location>
</feature>
<feature type="compositionally biased region" description="Low complexity" evidence="5">
    <location>
        <begin position="128"/>
        <end position="142"/>
    </location>
</feature>
<name>A0A812BHI0_ACAPH</name>
<dbReference type="CDD" id="cd22212">
    <property type="entry name" value="NDFIP-like"/>
    <property type="match status" value="1"/>
</dbReference>
<proteinExistence type="predicted"/>
<dbReference type="EMBL" id="CAHIKZ030000624">
    <property type="protein sequence ID" value="CAE1229845.1"/>
    <property type="molecule type" value="Genomic_DNA"/>
</dbReference>
<comment type="subcellular location">
    <subcellularLocation>
        <location evidence="1">Membrane</location>
        <topology evidence="1">Multi-pass membrane protein</topology>
    </subcellularLocation>
</comment>
<feature type="transmembrane region" description="Helical" evidence="6">
    <location>
        <begin position="558"/>
        <end position="579"/>
    </location>
</feature>
<feature type="compositionally biased region" description="Low complexity" evidence="5">
    <location>
        <begin position="181"/>
        <end position="197"/>
    </location>
</feature>
<evidence type="ECO:0000256" key="3">
    <source>
        <dbReference type="ARBA" id="ARBA00022989"/>
    </source>
</evidence>
<dbReference type="Proteomes" id="UP000597762">
    <property type="component" value="Unassembled WGS sequence"/>
</dbReference>
<dbReference type="GO" id="GO:0030001">
    <property type="term" value="P:metal ion transport"/>
    <property type="evidence" value="ECO:0007669"/>
    <property type="project" value="InterPro"/>
</dbReference>
<evidence type="ECO:0000313" key="8">
    <source>
        <dbReference type="Proteomes" id="UP000597762"/>
    </source>
</evidence>
<dbReference type="OrthoDB" id="10003116at2759"/>
<feature type="compositionally biased region" description="Polar residues" evidence="5">
    <location>
        <begin position="450"/>
        <end position="467"/>
    </location>
</feature>
<feature type="region of interest" description="Disordered" evidence="5">
    <location>
        <begin position="128"/>
        <end position="246"/>
    </location>
</feature>
<evidence type="ECO:0000313" key="7">
    <source>
        <dbReference type="EMBL" id="CAE1229845.1"/>
    </source>
</evidence>
<dbReference type="GO" id="GO:0048471">
    <property type="term" value="C:perinuclear region of cytoplasm"/>
    <property type="evidence" value="ECO:0007669"/>
    <property type="project" value="TreeGrafter"/>
</dbReference>
<evidence type="ECO:0000256" key="1">
    <source>
        <dbReference type="ARBA" id="ARBA00004141"/>
    </source>
</evidence>
<feature type="region of interest" description="Disordered" evidence="5">
    <location>
        <begin position="260"/>
        <end position="288"/>
    </location>
</feature>
<evidence type="ECO:0000256" key="5">
    <source>
        <dbReference type="SAM" id="MobiDB-lite"/>
    </source>
</evidence>
<feature type="compositionally biased region" description="Low complexity" evidence="5">
    <location>
        <begin position="229"/>
        <end position="244"/>
    </location>
</feature>
<dbReference type="InterPro" id="IPR019325">
    <property type="entry name" value="NEDD4/Bsd2"/>
</dbReference>
<feature type="region of interest" description="Disordered" evidence="5">
    <location>
        <begin position="383"/>
        <end position="409"/>
    </location>
</feature>
<gene>
    <name evidence="7" type="ORF">SPHA_17498</name>
</gene>
<organism evidence="7 8">
    <name type="scientific">Acanthosepion pharaonis</name>
    <name type="common">Pharaoh cuttlefish</name>
    <name type="synonym">Sepia pharaonis</name>
    <dbReference type="NCBI Taxonomy" id="158019"/>
    <lineage>
        <taxon>Eukaryota</taxon>
        <taxon>Metazoa</taxon>
        <taxon>Spiralia</taxon>
        <taxon>Lophotrochozoa</taxon>
        <taxon>Mollusca</taxon>
        <taxon>Cephalopoda</taxon>
        <taxon>Coleoidea</taxon>
        <taxon>Decapodiformes</taxon>
        <taxon>Sepiida</taxon>
        <taxon>Sepiina</taxon>
        <taxon>Sepiidae</taxon>
        <taxon>Acanthosepion</taxon>
    </lineage>
</organism>
<protein>
    <submittedName>
        <fullName evidence="7">Uncharacterized protein</fullName>
    </submittedName>
</protein>
<dbReference type="GO" id="GO:0005783">
    <property type="term" value="C:endoplasmic reticulum"/>
    <property type="evidence" value="ECO:0007669"/>
    <property type="project" value="TreeGrafter"/>
</dbReference>
<feature type="transmembrane region" description="Helical" evidence="6">
    <location>
        <begin position="526"/>
        <end position="543"/>
    </location>
</feature>
<dbReference type="GO" id="GO:0007034">
    <property type="term" value="P:vacuolar transport"/>
    <property type="evidence" value="ECO:0007669"/>
    <property type="project" value="InterPro"/>
</dbReference>
<keyword evidence="3 6" id="KW-1133">Transmembrane helix</keyword>
<evidence type="ECO:0000256" key="2">
    <source>
        <dbReference type="ARBA" id="ARBA00022692"/>
    </source>
</evidence>
<dbReference type="GO" id="GO:0031398">
    <property type="term" value="P:positive regulation of protein ubiquitination"/>
    <property type="evidence" value="ECO:0007669"/>
    <property type="project" value="TreeGrafter"/>
</dbReference>
<evidence type="ECO:0000256" key="4">
    <source>
        <dbReference type="ARBA" id="ARBA00023136"/>
    </source>
</evidence>
<sequence>MASEASTAMAAHYTTITSTSATTNANNNEMIASDIADVSTTFAQQGPAVESQYHPQEARIVHTVGLDMESSTSTTVAVTPKNSTTSNLDATITTVVAAVETTMASEEGLLSNNVVANKYDKTNHLNKYNNNNYTNNNHCNNNSESTVVGSSGVCDDVESEERMKHEPQRMTDRSSRQILPTSTSSITTEASSSSTEAAGDENTSARAFEDAHNNSLTPPYSSAGPAEAPTTRSTPTRRSTPIPSLELQPEVTFQQLQQERQAGISGTPNTTPTSAIMRTPPSPRAASVILPLPRVTVTSPSDLSPPCNGSNTTLTMDEEDTVAHSPPSPQSPTSPTIPLTPPPTPPPPRSVVIIPMATNPVLTTANGMIGIGMIDQHQDMVDMPPPPPYEGLVKADDSNRQSGTYGLSHMDTLPSYAVATDLPTYEEAERAKANEMRENPLMSGHDFQNRDQTATSHLSNSTQQSGGSRSGYPEDDRVPAYDPYHLTGVSIGTDWIFLCTFAISFLFNWLGFLISLCITNTVAGRCGALSGLGLSMVKWVVIMKHNTMAQGFLQGDSWVWWILMVCGFLLFLRGCIQYVNMKYEWKRIFSRLQQMYFS</sequence>
<feature type="compositionally biased region" description="Polar residues" evidence="5">
    <location>
        <begin position="260"/>
        <end position="276"/>
    </location>
</feature>
<feature type="transmembrane region" description="Helical" evidence="6">
    <location>
        <begin position="495"/>
        <end position="519"/>
    </location>
</feature>
<dbReference type="GO" id="GO:0050699">
    <property type="term" value="F:WW domain binding"/>
    <property type="evidence" value="ECO:0007669"/>
    <property type="project" value="TreeGrafter"/>
</dbReference>
<dbReference type="GO" id="GO:0005794">
    <property type="term" value="C:Golgi apparatus"/>
    <property type="evidence" value="ECO:0007669"/>
    <property type="project" value="TreeGrafter"/>
</dbReference>
<feature type="compositionally biased region" description="Basic and acidic residues" evidence="5">
    <location>
        <begin position="160"/>
        <end position="175"/>
    </location>
</feature>
<keyword evidence="2 6" id="KW-0812">Transmembrane</keyword>
<dbReference type="PANTHER" id="PTHR13396">
    <property type="entry name" value="NEDD4 FAMILY INTERACTING PROTEIN 1/2"/>
    <property type="match status" value="1"/>
</dbReference>
<reference evidence="7" key="1">
    <citation type="submission" date="2021-01" db="EMBL/GenBank/DDBJ databases">
        <authorList>
            <person name="Li R."/>
            <person name="Bekaert M."/>
        </authorList>
    </citation>
    <scope>NUCLEOTIDE SEQUENCE</scope>
    <source>
        <strain evidence="7">Farmed</strain>
    </source>
</reference>
<dbReference type="AlphaFoldDB" id="A0A812BHI0"/>
<feature type="region of interest" description="Disordered" evidence="5">
    <location>
        <begin position="435"/>
        <end position="474"/>
    </location>
</feature>
<dbReference type="PANTHER" id="PTHR13396:SF5">
    <property type="entry name" value="NEDD4 FAMILY INTERACTING PROTEIN"/>
    <property type="match status" value="1"/>
</dbReference>
<comment type="caution">
    <text evidence="7">The sequence shown here is derived from an EMBL/GenBank/DDBJ whole genome shotgun (WGS) entry which is preliminary data.</text>
</comment>
<dbReference type="GO" id="GO:0016020">
    <property type="term" value="C:membrane"/>
    <property type="evidence" value="ECO:0007669"/>
    <property type="project" value="UniProtKB-SubCell"/>
</dbReference>